<dbReference type="EMBL" id="ML995828">
    <property type="protein sequence ID" value="KAF2770172.1"/>
    <property type="molecule type" value="Genomic_DNA"/>
</dbReference>
<dbReference type="SUPFAM" id="SSF48264">
    <property type="entry name" value="Cytochrome P450"/>
    <property type="match status" value="1"/>
</dbReference>
<keyword evidence="3 5" id="KW-0479">Metal-binding</keyword>
<gene>
    <name evidence="6" type="ORF">EJ03DRAFT_382274</name>
</gene>
<dbReference type="Gene3D" id="1.10.630.10">
    <property type="entry name" value="Cytochrome P450"/>
    <property type="match status" value="1"/>
</dbReference>
<feature type="binding site" description="axial binding residue" evidence="5">
    <location>
        <position position="426"/>
    </location>
    <ligand>
        <name>heme</name>
        <dbReference type="ChEBI" id="CHEBI:30413"/>
    </ligand>
    <ligandPart>
        <name>Fe</name>
        <dbReference type="ChEBI" id="CHEBI:18248"/>
    </ligandPart>
</feature>
<dbReference type="InterPro" id="IPR053007">
    <property type="entry name" value="CYP450_monoxygenase_sec-met"/>
</dbReference>
<dbReference type="PANTHER" id="PTHR47582:SF1">
    <property type="entry name" value="P450, PUTATIVE (EUROFUNG)-RELATED"/>
    <property type="match status" value="1"/>
</dbReference>
<evidence type="ECO:0000256" key="5">
    <source>
        <dbReference type="PIRSR" id="PIRSR602403-1"/>
    </source>
</evidence>
<evidence type="ECO:0000256" key="4">
    <source>
        <dbReference type="ARBA" id="ARBA00023004"/>
    </source>
</evidence>
<evidence type="ECO:0000256" key="1">
    <source>
        <dbReference type="ARBA" id="ARBA00001971"/>
    </source>
</evidence>
<comment type="cofactor">
    <cofactor evidence="1 5">
        <name>heme</name>
        <dbReference type="ChEBI" id="CHEBI:30413"/>
    </cofactor>
</comment>
<dbReference type="OrthoDB" id="1470350at2759"/>
<evidence type="ECO:0000256" key="2">
    <source>
        <dbReference type="ARBA" id="ARBA00010617"/>
    </source>
</evidence>
<keyword evidence="6" id="KW-0560">Oxidoreductase</keyword>
<reference evidence="6" key="1">
    <citation type="journal article" date="2020" name="Stud. Mycol.">
        <title>101 Dothideomycetes genomes: a test case for predicting lifestyles and emergence of pathogens.</title>
        <authorList>
            <person name="Haridas S."/>
            <person name="Albert R."/>
            <person name="Binder M."/>
            <person name="Bloem J."/>
            <person name="Labutti K."/>
            <person name="Salamov A."/>
            <person name="Andreopoulos B."/>
            <person name="Baker S."/>
            <person name="Barry K."/>
            <person name="Bills G."/>
            <person name="Bluhm B."/>
            <person name="Cannon C."/>
            <person name="Castanera R."/>
            <person name="Culley D."/>
            <person name="Daum C."/>
            <person name="Ezra D."/>
            <person name="Gonzalez J."/>
            <person name="Henrissat B."/>
            <person name="Kuo A."/>
            <person name="Liang C."/>
            <person name="Lipzen A."/>
            <person name="Lutzoni F."/>
            <person name="Magnuson J."/>
            <person name="Mondo S."/>
            <person name="Nolan M."/>
            <person name="Ohm R."/>
            <person name="Pangilinan J."/>
            <person name="Park H.-J."/>
            <person name="Ramirez L."/>
            <person name="Alfaro M."/>
            <person name="Sun H."/>
            <person name="Tritt A."/>
            <person name="Yoshinaga Y."/>
            <person name="Zwiers L.-H."/>
            <person name="Turgeon B."/>
            <person name="Goodwin S."/>
            <person name="Spatafora J."/>
            <person name="Crous P."/>
            <person name="Grigoriev I."/>
        </authorList>
    </citation>
    <scope>NUCLEOTIDE SEQUENCE</scope>
    <source>
        <strain evidence="6">CBS 116005</strain>
    </source>
</reference>
<keyword evidence="6" id="KW-0503">Monooxygenase</keyword>
<dbReference type="AlphaFoldDB" id="A0A6G1LC62"/>
<keyword evidence="5" id="KW-0349">Heme</keyword>
<comment type="similarity">
    <text evidence="2">Belongs to the cytochrome P450 family.</text>
</comment>
<dbReference type="CDD" id="cd11040">
    <property type="entry name" value="CYP7_CYP8-like"/>
    <property type="match status" value="1"/>
</dbReference>
<dbReference type="PANTHER" id="PTHR47582">
    <property type="entry name" value="P450, PUTATIVE (EUROFUNG)-RELATED"/>
    <property type="match status" value="1"/>
</dbReference>
<dbReference type="InterPro" id="IPR001128">
    <property type="entry name" value="Cyt_P450"/>
</dbReference>
<dbReference type="GO" id="GO:0016705">
    <property type="term" value="F:oxidoreductase activity, acting on paired donors, with incorporation or reduction of molecular oxygen"/>
    <property type="evidence" value="ECO:0007669"/>
    <property type="project" value="InterPro"/>
</dbReference>
<dbReference type="Pfam" id="PF00067">
    <property type="entry name" value="p450"/>
    <property type="match status" value="1"/>
</dbReference>
<dbReference type="GO" id="GO:0020037">
    <property type="term" value="F:heme binding"/>
    <property type="evidence" value="ECO:0007669"/>
    <property type="project" value="InterPro"/>
</dbReference>
<organism evidence="6 7">
    <name type="scientific">Teratosphaeria nubilosa</name>
    <dbReference type="NCBI Taxonomy" id="161662"/>
    <lineage>
        <taxon>Eukaryota</taxon>
        <taxon>Fungi</taxon>
        <taxon>Dikarya</taxon>
        <taxon>Ascomycota</taxon>
        <taxon>Pezizomycotina</taxon>
        <taxon>Dothideomycetes</taxon>
        <taxon>Dothideomycetidae</taxon>
        <taxon>Mycosphaerellales</taxon>
        <taxon>Teratosphaeriaceae</taxon>
        <taxon>Teratosphaeria</taxon>
    </lineage>
</organism>
<sequence>MCLMLFAVVRIATRKHDLREPPYLSPRIPIIGHALGILRYGVPYYAKISAQTSAPIFTLDLLVNRLYVVTSAKIVAAVQKNHKVIAFDPFLTGAANRMAGIEGPGLKLLQESQSGGGNLNQEVLHAMVPSLLGSGLDKMNITMVSKLEPLITKLVEQEEGVFDLHEWCRHAITAASTEAIWGTKNPFRSDKTCKNFWYFESHLSILLAKIYPSITARKTYLARQTVVDAMQDFMVSGGYDDEHCSDLAQSRYRIQKERGASARDIARLETALNVGVLSNTVPSTFWTLFDIYSRPQLLETVRAEIKKSALFVDPKTQVHAIDLAALRSACPVLGSVFQEVLRVHSNGAPTRMVYEDVMLDGTYFLKAGSVLQLSGPAINAEKLHWGPEAFDFDPSHFEASGGRVAKSQHKPRATSFMSFGASPNLCPGRHFAAAEILSLVAMLIMRVDMVPERGHWWTPRLNPWAIAASMTPPAEAFPVQVCGRTGFEGVKWRFTVTESKNRFNLITG</sequence>
<dbReference type="InterPro" id="IPR002403">
    <property type="entry name" value="Cyt_P450_E_grp-IV"/>
</dbReference>
<keyword evidence="7" id="KW-1185">Reference proteome</keyword>
<protein>
    <submittedName>
        <fullName evidence="6">Putative P450 monooxygenase</fullName>
    </submittedName>
</protein>
<evidence type="ECO:0000313" key="6">
    <source>
        <dbReference type="EMBL" id="KAF2770172.1"/>
    </source>
</evidence>
<name>A0A6G1LC62_9PEZI</name>
<accession>A0A6G1LC62</accession>
<dbReference type="GO" id="GO:0004497">
    <property type="term" value="F:monooxygenase activity"/>
    <property type="evidence" value="ECO:0007669"/>
    <property type="project" value="UniProtKB-KW"/>
</dbReference>
<dbReference type="InterPro" id="IPR036396">
    <property type="entry name" value="Cyt_P450_sf"/>
</dbReference>
<dbReference type="Proteomes" id="UP000799436">
    <property type="component" value="Unassembled WGS sequence"/>
</dbReference>
<dbReference type="PRINTS" id="PR00465">
    <property type="entry name" value="EP450IV"/>
</dbReference>
<evidence type="ECO:0000313" key="7">
    <source>
        <dbReference type="Proteomes" id="UP000799436"/>
    </source>
</evidence>
<proteinExistence type="inferred from homology"/>
<dbReference type="GO" id="GO:0005506">
    <property type="term" value="F:iron ion binding"/>
    <property type="evidence" value="ECO:0007669"/>
    <property type="project" value="InterPro"/>
</dbReference>
<evidence type="ECO:0000256" key="3">
    <source>
        <dbReference type="ARBA" id="ARBA00022723"/>
    </source>
</evidence>
<keyword evidence="4 5" id="KW-0408">Iron</keyword>